<dbReference type="Proteomes" id="UP000504621">
    <property type="component" value="Unplaced"/>
</dbReference>
<evidence type="ECO:0000259" key="1">
    <source>
        <dbReference type="Pfam" id="PF13456"/>
    </source>
</evidence>
<dbReference type="InterPro" id="IPR012337">
    <property type="entry name" value="RNaseH-like_sf"/>
</dbReference>
<dbReference type="InterPro" id="IPR036397">
    <property type="entry name" value="RNaseH_sf"/>
</dbReference>
<reference evidence="3" key="1">
    <citation type="submission" date="2025-08" db="UniProtKB">
        <authorList>
            <consortium name="RefSeq"/>
        </authorList>
    </citation>
    <scope>IDENTIFICATION</scope>
    <source>
        <tissue evidence="3">Leaf</tissue>
    </source>
</reference>
<accession>A0A6J1BNA1</accession>
<gene>
    <name evidence="3" type="primary">LOC110428990</name>
</gene>
<protein>
    <submittedName>
        <fullName evidence="3">Uncharacterized protein LOC110428990</fullName>
    </submittedName>
</protein>
<dbReference type="PANTHER" id="PTHR47074:SF75">
    <property type="entry name" value="RNASE H TYPE-1 DOMAIN-CONTAINING PROTEIN"/>
    <property type="match status" value="1"/>
</dbReference>
<sequence length="332" mass="37827">MIWDEVKISECFPPHEKDLILSVPLSIRRPVDQLVWNNSLDGEYKVRLGYRLLCSGVGNNHASGSSNNEETDFHIFCECPFARAAWLYSKWGFKDIPQQFSSTGKWLNMLLQHLDKDAVEYIICVLWAIWKGRNLTIFKQERKEPNECVELGYDMCCQYRSAVAITNLVAQPYVSNKFKWRPSVHIKLNCDASTFVENGGKYVRAGFIVKGRNEEFLLAGGLKIAHYSSAAVAELKALLWALEICQHEQAQVSEIELDFVQVVKWIKGEQFNGVVGHIIADFCSVLRQLNCSMIKHCRRTTNMVAYEIAKTVQELGMAQLVWRGISTIPVSI</sequence>
<organism evidence="2 3">
    <name type="scientific">Herrania umbratica</name>
    <dbReference type="NCBI Taxonomy" id="108875"/>
    <lineage>
        <taxon>Eukaryota</taxon>
        <taxon>Viridiplantae</taxon>
        <taxon>Streptophyta</taxon>
        <taxon>Embryophyta</taxon>
        <taxon>Tracheophyta</taxon>
        <taxon>Spermatophyta</taxon>
        <taxon>Magnoliopsida</taxon>
        <taxon>eudicotyledons</taxon>
        <taxon>Gunneridae</taxon>
        <taxon>Pentapetalae</taxon>
        <taxon>rosids</taxon>
        <taxon>malvids</taxon>
        <taxon>Malvales</taxon>
        <taxon>Malvaceae</taxon>
        <taxon>Byttnerioideae</taxon>
        <taxon>Herrania</taxon>
    </lineage>
</organism>
<dbReference type="CDD" id="cd06222">
    <property type="entry name" value="RNase_H_like"/>
    <property type="match status" value="1"/>
</dbReference>
<dbReference type="Gene3D" id="3.30.420.10">
    <property type="entry name" value="Ribonuclease H-like superfamily/Ribonuclease H"/>
    <property type="match status" value="1"/>
</dbReference>
<evidence type="ECO:0000313" key="2">
    <source>
        <dbReference type="Proteomes" id="UP000504621"/>
    </source>
</evidence>
<dbReference type="PANTHER" id="PTHR47074">
    <property type="entry name" value="BNAC02G40300D PROTEIN"/>
    <property type="match status" value="1"/>
</dbReference>
<dbReference type="InterPro" id="IPR044730">
    <property type="entry name" value="RNase_H-like_dom_plant"/>
</dbReference>
<dbReference type="Pfam" id="PF13456">
    <property type="entry name" value="RVT_3"/>
    <property type="match status" value="1"/>
</dbReference>
<name>A0A6J1BNA1_9ROSI</name>
<dbReference type="SUPFAM" id="SSF53098">
    <property type="entry name" value="Ribonuclease H-like"/>
    <property type="match status" value="1"/>
</dbReference>
<proteinExistence type="predicted"/>
<feature type="domain" description="RNase H type-1" evidence="1">
    <location>
        <begin position="198"/>
        <end position="311"/>
    </location>
</feature>
<dbReference type="InterPro" id="IPR002156">
    <property type="entry name" value="RNaseH_domain"/>
</dbReference>
<evidence type="ECO:0000313" key="3">
    <source>
        <dbReference type="RefSeq" id="XP_021300583.1"/>
    </source>
</evidence>
<dbReference type="GeneID" id="110428990"/>
<dbReference type="GO" id="GO:0003676">
    <property type="term" value="F:nucleic acid binding"/>
    <property type="evidence" value="ECO:0007669"/>
    <property type="project" value="InterPro"/>
</dbReference>
<dbReference type="AlphaFoldDB" id="A0A6J1BNA1"/>
<dbReference type="InterPro" id="IPR052929">
    <property type="entry name" value="RNase_H-like_EbsB-rel"/>
</dbReference>
<dbReference type="OrthoDB" id="1717299at2759"/>
<keyword evidence="2" id="KW-1185">Reference proteome</keyword>
<dbReference type="GO" id="GO:0004523">
    <property type="term" value="F:RNA-DNA hybrid ribonuclease activity"/>
    <property type="evidence" value="ECO:0007669"/>
    <property type="project" value="InterPro"/>
</dbReference>
<dbReference type="RefSeq" id="XP_021300583.1">
    <property type="nucleotide sequence ID" value="XM_021444908.1"/>
</dbReference>